<reference evidence="2" key="1">
    <citation type="journal article" date="2021" name="Nat. Commun.">
        <title>Genetic determinants of endophytism in the Arabidopsis root mycobiome.</title>
        <authorList>
            <person name="Mesny F."/>
            <person name="Miyauchi S."/>
            <person name="Thiergart T."/>
            <person name="Pickel B."/>
            <person name="Atanasova L."/>
            <person name="Karlsson M."/>
            <person name="Huettel B."/>
            <person name="Barry K.W."/>
            <person name="Haridas S."/>
            <person name="Chen C."/>
            <person name="Bauer D."/>
            <person name="Andreopoulos W."/>
            <person name="Pangilinan J."/>
            <person name="LaButti K."/>
            <person name="Riley R."/>
            <person name="Lipzen A."/>
            <person name="Clum A."/>
            <person name="Drula E."/>
            <person name="Henrissat B."/>
            <person name="Kohler A."/>
            <person name="Grigoriev I.V."/>
            <person name="Martin F.M."/>
            <person name="Hacquard S."/>
        </authorList>
    </citation>
    <scope>NUCLEOTIDE SEQUENCE</scope>
    <source>
        <strain evidence="2">MPI-CAGE-CH-0230</strain>
    </source>
</reference>
<dbReference type="InterPro" id="IPR041679">
    <property type="entry name" value="DNA2/NAM7-like_C"/>
</dbReference>
<keyword evidence="3" id="KW-1185">Reference proteome</keyword>
<dbReference type="PANTHER" id="PTHR10887">
    <property type="entry name" value="DNA2/NAM7 HELICASE FAMILY"/>
    <property type="match status" value="1"/>
</dbReference>
<comment type="caution">
    <text evidence="2">The sequence shown here is derived from an EMBL/GenBank/DDBJ whole genome shotgun (WGS) entry which is preliminary data.</text>
</comment>
<dbReference type="Proteomes" id="UP000756346">
    <property type="component" value="Unassembled WGS sequence"/>
</dbReference>
<name>A0A9P9BJ08_9PEZI</name>
<dbReference type="RefSeq" id="XP_046005862.1">
    <property type="nucleotide sequence ID" value="XM_046161546.1"/>
</dbReference>
<gene>
    <name evidence="2" type="ORF">B0I36DRAFT_396340</name>
</gene>
<dbReference type="InterPro" id="IPR027417">
    <property type="entry name" value="P-loop_NTPase"/>
</dbReference>
<dbReference type="Pfam" id="PF13087">
    <property type="entry name" value="AAA_12"/>
    <property type="match status" value="1"/>
</dbReference>
<feature type="domain" description="DNA2/NAM7 helicase-like C-terminal" evidence="1">
    <location>
        <begin position="68"/>
        <end position="127"/>
    </location>
</feature>
<proteinExistence type="predicted"/>
<accession>A0A9P9BJ08</accession>
<evidence type="ECO:0000313" key="3">
    <source>
        <dbReference type="Proteomes" id="UP000756346"/>
    </source>
</evidence>
<sequence length="132" mass="14563">MPRTRTCKQAVLVGDDIQLRLAVQAITTILAYDVSSFERLYDCCSDVEAAGQMPPNTQADLSAAADHYTKQSTLPRGSAITGLEEEIEVSTIDGYQGRDVEIVVLVTVRCTEHGEIRFLGDLRRMNMPLDES</sequence>
<evidence type="ECO:0000259" key="1">
    <source>
        <dbReference type="Pfam" id="PF13087"/>
    </source>
</evidence>
<dbReference type="GeneID" id="70191092"/>
<dbReference type="InterPro" id="IPR045055">
    <property type="entry name" value="DNA2/NAM7-like"/>
</dbReference>
<organism evidence="2 3">
    <name type="scientific">Microdochium trichocladiopsis</name>
    <dbReference type="NCBI Taxonomy" id="1682393"/>
    <lineage>
        <taxon>Eukaryota</taxon>
        <taxon>Fungi</taxon>
        <taxon>Dikarya</taxon>
        <taxon>Ascomycota</taxon>
        <taxon>Pezizomycotina</taxon>
        <taxon>Sordariomycetes</taxon>
        <taxon>Xylariomycetidae</taxon>
        <taxon>Xylariales</taxon>
        <taxon>Microdochiaceae</taxon>
        <taxon>Microdochium</taxon>
    </lineage>
</organism>
<dbReference type="OrthoDB" id="6513042at2759"/>
<dbReference type="PANTHER" id="PTHR10887:SF495">
    <property type="entry name" value="HELICASE SENATAXIN ISOFORM X1-RELATED"/>
    <property type="match status" value="1"/>
</dbReference>
<dbReference type="EMBL" id="JAGTJQ010000012">
    <property type="protein sequence ID" value="KAH7016238.1"/>
    <property type="molecule type" value="Genomic_DNA"/>
</dbReference>
<dbReference type="Gene3D" id="3.40.50.300">
    <property type="entry name" value="P-loop containing nucleotide triphosphate hydrolases"/>
    <property type="match status" value="1"/>
</dbReference>
<protein>
    <recommendedName>
        <fullName evidence="1">DNA2/NAM7 helicase-like C-terminal domain-containing protein</fullName>
    </recommendedName>
</protein>
<evidence type="ECO:0000313" key="2">
    <source>
        <dbReference type="EMBL" id="KAH7016238.1"/>
    </source>
</evidence>
<dbReference type="AlphaFoldDB" id="A0A9P9BJ08"/>